<dbReference type="GO" id="GO:0045454">
    <property type="term" value="P:cell redox homeostasis"/>
    <property type="evidence" value="ECO:0007669"/>
    <property type="project" value="TreeGrafter"/>
</dbReference>
<gene>
    <name evidence="7" type="primary">AHP1</name>
    <name evidence="7" type="ORF">H4R34_001391</name>
</gene>
<evidence type="ECO:0000313" key="7">
    <source>
        <dbReference type="EMBL" id="KAJ1983269.1"/>
    </source>
</evidence>
<accession>A0A9W8B6B7</accession>
<evidence type="ECO:0000256" key="3">
    <source>
        <dbReference type="ARBA" id="ARBA00022862"/>
    </source>
</evidence>
<dbReference type="SUPFAM" id="SSF52833">
    <property type="entry name" value="Thioredoxin-like"/>
    <property type="match status" value="1"/>
</dbReference>
<reference evidence="7" key="1">
    <citation type="submission" date="2022-07" db="EMBL/GenBank/DDBJ databases">
        <title>Phylogenomic reconstructions and comparative analyses of Kickxellomycotina fungi.</title>
        <authorList>
            <person name="Reynolds N.K."/>
            <person name="Stajich J.E."/>
            <person name="Barry K."/>
            <person name="Grigoriev I.V."/>
            <person name="Crous P."/>
            <person name="Smith M.E."/>
        </authorList>
    </citation>
    <scope>NUCLEOTIDE SEQUENCE</scope>
    <source>
        <strain evidence="7">RSA 567</strain>
    </source>
</reference>
<name>A0A9W8B6B7_9FUNG</name>
<evidence type="ECO:0000313" key="8">
    <source>
        <dbReference type="Proteomes" id="UP001151582"/>
    </source>
</evidence>
<dbReference type="GO" id="GO:0034599">
    <property type="term" value="P:cellular response to oxidative stress"/>
    <property type="evidence" value="ECO:0007669"/>
    <property type="project" value="InterPro"/>
</dbReference>
<dbReference type="InterPro" id="IPR036249">
    <property type="entry name" value="Thioredoxin-like_sf"/>
</dbReference>
<keyword evidence="5" id="KW-0676">Redox-active center</keyword>
<dbReference type="EC" id="1.11.1.24" evidence="7"/>
<keyword evidence="4 7" id="KW-0560">Oxidoreductase</keyword>
<dbReference type="Proteomes" id="UP001151582">
    <property type="component" value="Unassembled WGS sequence"/>
</dbReference>
<dbReference type="InterPro" id="IPR037944">
    <property type="entry name" value="PRX5-like"/>
</dbReference>
<dbReference type="PANTHER" id="PTHR10430:SF16">
    <property type="entry name" value="PEROXIREDOXIN-5, MITOCHONDRIAL"/>
    <property type="match status" value="1"/>
</dbReference>
<dbReference type="AlphaFoldDB" id="A0A9W8B6B7"/>
<proteinExistence type="inferred from homology"/>
<dbReference type="GO" id="GO:0042744">
    <property type="term" value="P:hydrogen peroxide catabolic process"/>
    <property type="evidence" value="ECO:0007669"/>
    <property type="project" value="TreeGrafter"/>
</dbReference>
<dbReference type="InterPro" id="IPR013740">
    <property type="entry name" value="Redoxin"/>
</dbReference>
<dbReference type="PANTHER" id="PTHR10430">
    <property type="entry name" value="PEROXIREDOXIN"/>
    <property type="match status" value="1"/>
</dbReference>
<dbReference type="EMBL" id="JANBQB010000063">
    <property type="protein sequence ID" value="KAJ1983269.1"/>
    <property type="molecule type" value="Genomic_DNA"/>
</dbReference>
<keyword evidence="2 7" id="KW-0575">Peroxidase</keyword>
<keyword evidence="8" id="KW-1185">Reference proteome</keyword>
<dbReference type="PROSITE" id="PS51352">
    <property type="entry name" value="THIOREDOXIN_2"/>
    <property type="match status" value="1"/>
</dbReference>
<comment type="caution">
    <text evidence="7">The sequence shown here is derived from an EMBL/GenBank/DDBJ whole genome shotgun (WGS) entry which is preliminary data.</text>
</comment>
<dbReference type="GO" id="GO:0005737">
    <property type="term" value="C:cytoplasm"/>
    <property type="evidence" value="ECO:0007669"/>
    <property type="project" value="TreeGrafter"/>
</dbReference>
<sequence length="169" mass="18898">MAQIGDKVPMCENLYVARGESDHVDVILSSDIFKGKKVVAAGITSAFSNLDCKYMLEEYSRSYDDFKRRGIDDVVILSCNDPLVLRAWAKDQPGVEKLRIISDGDTDFHRGLDMAYKIPGMGVRCKRYGMVVVDGVIKHLNVDEAGPHSHIISTPKYLLEELDRGSFNN</sequence>
<dbReference type="Pfam" id="PF08534">
    <property type="entry name" value="Redoxin"/>
    <property type="match status" value="1"/>
</dbReference>
<evidence type="ECO:0000256" key="4">
    <source>
        <dbReference type="ARBA" id="ARBA00023002"/>
    </source>
</evidence>
<dbReference type="Gene3D" id="3.40.30.10">
    <property type="entry name" value="Glutaredoxin"/>
    <property type="match status" value="1"/>
</dbReference>
<evidence type="ECO:0000256" key="2">
    <source>
        <dbReference type="ARBA" id="ARBA00022559"/>
    </source>
</evidence>
<dbReference type="GO" id="GO:0008379">
    <property type="term" value="F:thioredoxin peroxidase activity"/>
    <property type="evidence" value="ECO:0007669"/>
    <property type="project" value="InterPro"/>
</dbReference>
<evidence type="ECO:0000256" key="1">
    <source>
        <dbReference type="ARBA" id="ARBA00010505"/>
    </source>
</evidence>
<comment type="similarity">
    <text evidence="1">Belongs to the peroxiredoxin family. Prx5 subfamily.</text>
</comment>
<dbReference type="OrthoDB" id="1882547at2759"/>
<keyword evidence="3" id="KW-0049">Antioxidant</keyword>
<protein>
    <submittedName>
        <fullName evidence="7">Peroxiredoxin type-2</fullName>
        <ecNumber evidence="7">1.11.1.24</ecNumber>
    </submittedName>
</protein>
<organism evidence="7 8">
    <name type="scientific">Dimargaris verticillata</name>
    <dbReference type="NCBI Taxonomy" id="2761393"/>
    <lineage>
        <taxon>Eukaryota</taxon>
        <taxon>Fungi</taxon>
        <taxon>Fungi incertae sedis</taxon>
        <taxon>Zoopagomycota</taxon>
        <taxon>Kickxellomycotina</taxon>
        <taxon>Dimargaritomycetes</taxon>
        <taxon>Dimargaritales</taxon>
        <taxon>Dimargaritaceae</taxon>
        <taxon>Dimargaris</taxon>
    </lineage>
</organism>
<feature type="domain" description="Thioredoxin" evidence="6">
    <location>
        <begin position="2"/>
        <end position="167"/>
    </location>
</feature>
<dbReference type="InterPro" id="IPR013766">
    <property type="entry name" value="Thioredoxin_domain"/>
</dbReference>
<evidence type="ECO:0000259" key="6">
    <source>
        <dbReference type="PROSITE" id="PS51352"/>
    </source>
</evidence>
<evidence type="ECO:0000256" key="5">
    <source>
        <dbReference type="ARBA" id="ARBA00023284"/>
    </source>
</evidence>